<evidence type="ECO:0000313" key="3">
    <source>
        <dbReference type="Proteomes" id="UP000289738"/>
    </source>
</evidence>
<reference evidence="2 3" key="1">
    <citation type="submission" date="2019-01" db="EMBL/GenBank/DDBJ databases">
        <title>Sequencing of cultivated peanut Arachis hypogaea provides insights into genome evolution and oil improvement.</title>
        <authorList>
            <person name="Chen X."/>
        </authorList>
    </citation>
    <scope>NUCLEOTIDE SEQUENCE [LARGE SCALE GENOMIC DNA]</scope>
    <source>
        <strain evidence="3">cv. Fuhuasheng</strain>
        <tissue evidence="2">Leaves</tissue>
    </source>
</reference>
<name>A0A445A1R5_ARAHY</name>
<protein>
    <submittedName>
        <fullName evidence="2">Uncharacterized protein</fullName>
    </submittedName>
</protein>
<keyword evidence="3" id="KW-1185">Reference proteome</keyword>
<feature type="compositionally biased region" description="Basic and acidic residues" evidence="1">
    <location>
        <begin position="121"/>
        <end position="147"/>
    </location>
</feature>
<proteinExistence type="predicted"/>
<comment type="caution">
    <text evidence="2">The sequence shown here is derived from an EMBL/GenBank/DDBJ whole genome shotgun (WGS) entry which is preliminary data.</text>
</comment>
<dbReference type="EMBL" id="SDMP01000013">
    <property type="protein sequence ID" value="RYR20371.1"/>
    <property type="molecule type" value="Genomic_DNA"/>
</dbReference>
<feature type="region of interest" description="Disordered" evidence="1">
    <location>
        <begin position="107"/>
        <end position="147"/>
    </location>
</feature>
<dbReference type="AlphaFoldDB" id="A0A445A1R5"/>
<sequence length="147" mass="16688">MVTYLLEYIDYPDQIPFGEGMSDVASSRDLRLSLDWCPEKGWTVPMPTALAYFCEVLMSIRGVLPEPMKYTARTGENSPRSSGTSLLRTLRIQSLGKLNPIDLKRLSFHMSPPHKATQNKKINEELDREMEVDHKDGKAEKDDALES</sequence>
<organism evidence="2 3">
    <name type="scientific">Arachis hypogaea</name>
    <name type="common">Peanut</name>
    <dbReference type="NCBI Taxonomy" id="3818"/>
    <lineage>
        <taxon>Eukaryota</taxon>
        <taxon>Viridiplantae</taxon>
        <taxon>Streptophyta</taxon>
        <taxon>Embryophyta</taxon>
        <taxon>Tracheophyta</taxon>
        <taxon>Spermatophyta</taxon>
        <taxon>Magnoliopsida</taxon>
        <taxon>eudicotyledons</taxon>
        <taxon>Gunneridae</taxon>
        <taxon>Pentapetalae</taxon>
        <taxon>rosids</taxon>
        <taxon>fabids</taxon>
        <taxon>Fabales</taxon>
        <taxon>Fabaceae</taxon>
        <taxon>Papilionoideae</taxon>
        <taxon>50 kb inversion clade</taxon>
        <taxon>dalbergioids sensu lato</taxon>
        <taxon>Dalbergieae</taxon>
        <taxon>Pterocarpus clade</taxon>
        <taxon>Arachis</taxon>
    </lineage>
</organism>
<evidence type="ECO:0000313" key="2">
    <source>
        <dbReference type="EMBL" id="RYR20371.1"/>
    </source>
</evidence>
<accession>A0A445A1R5</accession>
<gene>
    <name evidence="2" type="ORF">Ahy_B03g065480</name>
</gene>
<evidence type="ECO:0000256" key="1">
    <source>
        <dbReference type="SAM" id="MobiDB-lite"/>
    </source>
</evidence>
<dbReference type="Proteomes" id="UP000289738">
    <property type="component" value="Chromosome B03"/>
</dbReference>